<dbReference type="Gene3D" id="2.130.10.10">
    <property type="entry name" value="YVTN repeat-like/Quinoprotein amine dehydrogenase"/>
    <property type="match status" value="1"/>
</dbReference>
<gene>
    <name evidence="2" type="ORF">FHS12_004814</name>
</gene>
<organism evidence="2 3">
    <name type="scientific">Nocardioides albus</name>
    <dbReference type="NCBI Taxonomy" id="1841"/>
    <lineage>
        <taxon>Bacteria</taxon>
        <taxon>Bacillati</taxon>
        <taxon>Actinomycetota</taxon>
        <taxon>Actinomycetes</taxon>
        <taxon>Propionibacteriales</taxon>
        <taxon>Nocardioidaceae</taxon>
        <taxon>Nocardioides</taxon>
    </lineage>
</organism>
<reference evidence="2 3" key="1">
    <citation type="submission" date="2020-08" db="EMBL/GenBank/DDBJ databases">
        <title>Genomic Encyclopedia of Type Strains, Phase III (KMG-III): the genomes of soil and plant-associated and newly described type strains.</title>
        <authorList>
            <person name="Whitman W."/>
        </authorList>
    </citation>
    <scope>NUCLEOTIDE SEQUENCE [LARGE SCALE GENOMIC DNA]</scope>
    <source>
        <strain evidence="2 3">CECT 3302</strain>
    </source>
</reference>
<evidence type="ECO:0000259" key="1">
    <source>
        <dbReference type="Pfam" id="PF13360"/>
    </source>
</evidence>
<dbReference type="InterPro" id="IPR002372">
    <property type="entry name" value="PQQ_rpt_dom"/>
</dbReference>
<dbReference type="EMBL" id="JACHXG010000013">
    <property type="protein sequence ID" value="MBB3091838.1"/>
    <property type="molecule type" value="Genomic_DNA"/>
</dbReference>
<dbReference type="AlphaFoldDB" id="A0A7W5FB09"/>
<sequence>MTLLLVAGIGTAAFLLLRDDDEEPTAGPVTTEPSQTWSWESDKPISHVYPGPGLNLVTLDGEERGVVALDEDGKELWRDERHPYNYITVYEDQKLITASWYVAIASSEGSDSDSGDVVFDYDGEVVWENTDPDVSLHGIAEDGDYMVRTGDKLAKLDPTSKDEDWSITGQQFAYADDATFVLDGDQLTRFAEDSDEQEWSTELPAGHAEGLEEDYLLRLHANDDLVLVASGSLFAFDPESGKSLWTENTSGEVMSVAGDRYAVSQAYSYDETTGESAGPKPPFPIYGAEGEAGSLEIVEGGFGWLAVEVVEVDGEEMTLQRSSGGLYDVDGALVESGYDNVAYTLDEGVYTVDGATIGYREWGSDEPEWTLMLDDVESVATEDDPGQDVEVAGGEGEIFVNDKHTVWRYE</sequence>
<dbReference type="InterPro" id="IPR015943">
    <property type="entry name" value="WD40/YVTN_repeat-like_dom_sf"/>
</dbReference>
<dbReference type="RefSeq" id="WP_183550784.1">
    <property type="nucleotide sequence ID" value="NZ_BMQT01000007.1"/>
</dbReference>
<dbReference type="Pfam" id="PF13360">
    <property type="entry name" value="PQQ_2"/>
    <property type="match status" value="1"/>
</dbReference>
<keyword evidence="3" id="KW-1185">Reference proteome</keyword>
<protein>
    <recommendedName>
        <fullName evidence="1">Pyrrolo-quinoline quinone repeat domain-containing protein</fullName>
    </recommendedName>
</protein>
<proteinExistence type="predicted"/>
<evidence type="ECO:0000313" key="3">
    <source>
        <dbReference type="Proteomes" id="UP000577707"/>
    </source>
</evidence>
<dbReference type="InterPro" id="IPR011044">
    <property type="entry name" value="Quino_amine_DH_bsu"/>
</dbReference>
<name>A0A7W5FB09_9ACTN</name>
<accession>A0A7W5FB09</accession>
<evidence type="ECO:0000313" key="2">
    <source>
        <dbReference type="EMBL" id="MBB3091838.1"/>
    </source>
</evidence>
<dbReference type="SUPFAM" id="SSF50969">
    <property type="entry name" value="YVTN repeat-like/Quinoprotein amine dehydrogenase"/>
    <property type="match status" value="1"/>
</dbReference>
<comment type="caution">
    <text evidence="2">The sequence shown here is derived from an EMBL/GenBank/DDBJ whole genome shotgun (WGS) entry which is preliminary data.</text>
</comment>
<dbReference type="Proteomes" id="UP000577707">
    <property type="component" value="Unassembled WGS sequence"/>
</dbReference>
<feature type="domain" description="Pyrrolo-quinoline quinone repeat" evidence="1">
    <location>
        <begin position="118"/>
        <end position="251"/>
    </location>
</feature>